<dbReference type="PANTHER" id="PTHR43791">
    <property type="entry name" value="PERMEASE-RELATED"/>
    <property type="match status" value="1"/>
</dbReference>
<dbReference type="InterPro" id="IPR036259">
    <property type="entry name" value="MFS_trans_sf"/>
</dbReference>
<name>A0A093UUX2_TALMA</name>
<evidence type="ECO:0000256" key="4">
    <source>
        <dbReference type="ARBA" id="ARBA00022989"/>
    </source>
</evidence>
<keyword evidence="4 6" id="KW-1133">Transmembrane helix</keyword>
<accession>A0A093UUX2</accession>
<proteinExistence type="predicted"/>
<evidence type="ECO:0000256" key="3">
    <source>
        <dbReference type="ARBA" id="ARBA00022692"/>
    </source>
</evidence>
<dbReference type="GO" id="GO:0022857">
    <property type="term" value="F:transmembrane transporter activity"/>
    <property type="evidence" value="ECO:0007669"/>
    <property type="project" value="TreeGrafter"/>
</dbReference>
<dbReference type="Gene3D" id="1.20.1250.20">
    <property type="entry name" value="MFS general substrate transporter like domains"/>
    <property type="match status" value="1"/>
</dbReference>
<dbReference type="GO" id="GO:0016020">
    <property type="term" value="C:membrane"/>
    <property type="evidence" value="ECO:0007669"/>
    <property type="project" value="UniProtKB-SubCell"/>
</dbReference>
<evidence type="ECO:0000256" key="5">
    <source>
        <dbReference type="ARBA" id="ARBA00023136"/>
    </source>
</evidence>
<comment type="subcellular location">
    <subcellularLocation>
        <location evidence="1">Membrane</location>
        <topology evidence="1">Multi-pass membrane protein</topology>
    </subcellularLocation>
</comment>
<evidence type="ECO:0000256" key="1">
    <source>
        <dbReference type="ARBA" id="ARBA00004141"/>
    </source>
</evidence>
<protein>
    <submittedName>
        <fullName evidence="7">Putative transporter</fullName>
    </submittedName>
</protein>
<comment type="caution">
    <text evidence="7">The sequence shown here is derived from an EMBL/GenBank/DDBJ whole genome shotgun (WGS) entry which is preliminary data.</text>
</comment>
<feature type="transmembrane region" description="Helical" evidence="6">
    <location>
        <begin position="122"/>
        <end position="145"/>
    </location>
</feature>
<keyword evidence="5 6" id="KW-0472">Membrane</keyword>
<dbReference type="EMBL" id="JPOX01000059">
    <property type="protein sequence ID" value="KFX41489.1"/>
    <property type="molecule type" value="Genomic_DNA"/>
</dbReference>
<keyword evidence="2" id="KW-0813">Transport</keyword>
<gene>
    <name evidence="7" type="ORF">GQ26_0590450</name>
</gene>
<reference evidence="7" key="1">
    <citation type="journal article" date="2014" name="PLoS Genet.">
        <title>Signature Gene Expression Reveals Novel Clues to the Molecular Mechanisms of Dimorphic Transition in Penicillium marneffei.</title>
        <authorList>
            <person name="Yang E."/>
            <person name="Wang G."/>
            <person name="Cai J."/>
            <person name="Woo P.C."/>
            <person name="Lau S.K."/>
            <person name="Yuen K.-Y."/>
            <person name="Chow W.-N."/>
            <person name="Lin X."/>
        </authorList>
    </citation>
    <scope>NUCLEOTIDE SEQUENCE [LARGE SCALE GENOMIC DNA]</scope>
    <source>
        <strain evidence="7">PM1</strain>
    </source>
</reference>
<feature type="transmembrane region" description="Helical" evidence="6">
    <location>
        <begin position="32"/>
        <end position="49"/>
    </location>
</feature>
<evidence type="ECO:0000313" key="7">
    <source>
        <dbReference type="EMBL" id="KFX41489.1"/>
    </source>
</evidence>
<sequence length="146" mass="16099">MALSTSFGGLLAARFFLGVTEAAQVRRVTLFYTLTSLAGAFGGILAYGIGHMSGVAGKHGWFWIFAIEGIAMVLIAGTSFFLIQDFPAQARFLSQRECKTLNALLFDVKGVNCIDLMNPHGILWAMVWPWALWWYVGHFSVVVVYS</sequence>
<dbReference type="PANTHER" id="PTHR43791:SF36">
    <property type="entry name" value="TRANSPORTER, PUTATIVE (AFU_ORTHOLOGUE AFUA_6G08340)-RELATED"/>
    <property type="match status" value="1"/>
</dbReference>
<feature type="transmembrane region" description="Helical" evidence="6">
    <location>
        <begin position="61"/>
        <end position="83"/>
    </location>
</feature>
<dbReference type="SUPFAM" id="SSF103473">
    <property type="entry name" value="MFS general substrate transporter"/>
    <property type="match status" value="1"/>
</dbReference>
<evidence type="ECO:0000256" key="6">
    <source>
        <dbReference type="SAM" id="Phobius"/>
    </source>
</evidence>
<dbReference type="HOGENOM" id="CLU_1778704_0_0_1"/>
<dbReference type="AlphaFoldDB" id="A0A093UUX2"/>
<keyword evidence="3 6" id="KW-0812">Transmembrane</keyword>
<evidence type="ECO:0000256" key="2">
    <source>
        <dbReference type="ARBA" id="ARBA00022448"/>
    </source>
</evidence>
<organism evidence="7">
    <name type="scientific">Talaromyces marneffei PM1</name>
    <dbReference type="NCBI Taxonomy" id="1077442"/>
    <lineage>
        <taxon>Eukaryota</taxon>
        <taxon>Fungi</taxon>
        <taxon>Dikarya</taxon>
        <taxon>Ascomycota</taxon>
        <taxon>Pezizomycotina</taxon>
        <taxon>Eurotiomycetes</taxon>
        <taxon>Eurotiomycetidae</taxon>
        <taxon>Eurotiales</taxon>
        <taxon>Trichocomaceae</taxon>
        <taxon>Talaromyces</taxon>
        <taxon>Talaromyces sect. Talaromyces</taxon>
    </lineage>
</organism>